<evidence type="ECO:0000256" key="3">
    <source>
        <dbReference type="PIRSR" id="PIRSR633199-1"/>
    </source>
</evidence>
<comment type="similarity">
    <text evidence="1">Belongs to the DDAH family.</text>
</comment>
<feature type="active site" description="Proton donor" evidence="3">
    <location>
        <position position="161"/>
    </location>
</feature>
<dbReference type="Proteomes" id="UP000182569">
    <property type="component" value="Chromosome"/>
</dbReference>
<evidence type="ECO:0000256" key="2">
    <source>
        <dbReference type="ARBA" id="ARBA00022801"/>
    </source>
</evidence>
<feature type="active site" description="Nucleophile" evidence="3">
    <location>
        <position position="251"/>
    </location>
</feature>
<dbReference type="GO" id="GO:0016597">
    <property type="term" value="F:amino acid binding"/>
    <property type="evidence" value="ECO:0007669"/>
    <property type="project" value="TreeGrafter"/>
</dbReference>
<dbReference type="STRING" id="1552.A7L45_05925"/>
<evidence type="ECO:0000256" key="1">
    <source>
        <dbReference type="ARBA" id="ARBA00008532"/>
    </source>
</evidence>
<organism evidence="4 5">
    <name type="scientific">Clostridium estertheticum subsp. estertheticum</name>
    <dbReference type="NCBI Taxonomy" id="1552"/>
    <lineage>
        <taxon>Bacteria</taxon>
        <taxon>Bacillati</taxon>
        <taxon>Bacillota</taxon>
        <taxon>Clostridia</taxon>
        <taxon>Eubacteriales</taxon>
        <taxon>Clostridiaceae</taxon>
        <taxon>Clostridium</taxon>
    </lineage>
</organism>
<name>A0A1J0GFH2_9CLOT</name>
<dbReference type="InterPro" id="IPR033199">
    <property type="entry name" value="DDAH-like"/>
</dbReference>
<dbReference type="GO" id="GO:0006525">
    <property type="term" value="P:arginine metabolic process"/>
    <property type="evidence" value="ECO:0007669"/>
    <property type="project" value="TreeGrafter"/>
</dbReference>
<protein>
    <submittedName>
        <fullName evidence="4">N(G),N(G)-dimethylarginine dimethylaminohydrolase</fullName>
    </submittedName>
</protein>
<dbReference type="SUPFAM" id="SSF55909">
    <property type="entry name" value="Pentein"/>
    <property type="match status" value="1"/>
</dbReference>
<evidence type="ECO:0000313" key="5">
    <source>
        <dbReference type="Proteomes" id="UP000182569"/>
    </source>
</evidence>
<sequence>MIKNVIVRKLSKNFAEGITTSDMGKPDYKKAVKQHEDYIEALKKCGCNVLVLEADERYPDSTFVEDVAIVTEKCAIITKPGAESRKGEEKGIIDVLKKFYVNIEYLSGEACLDGGDILRVENHFYIGQSKRTNAEGARQLTEILSKYGYTSSTADVLHILHLKTGLVYLENNIFVATGEFKEHKLFKDFKEFKVIKVDDNESYSANCILINGYLIIPTGFKNSKKALLDAGFKIIEVDMSEFEKMDGGLTCLSLRLPKD</sequence>
<proteinExistence type="inferred from homology"/>
<gene>
    <name evidence="4" type="ORF">A7L45_05925</name>
</gene>
<dbReference type="RefSeq" id="WP_071611931.1">
    <property type="nucleotide sequence ID" value="NZ_CP015756.1"/>
</dbReference>
<dbReference type="GO" id="GO:0000052">
    <property type="term" value="P:citrulline metabolic process"/>
    <property type="evidence" value="ECO:0007669"/>
    <property type="project" value="TreeGrafter"/>
</dbReference>
<dbReference type="EMBL" id="CP015756">
    <property type="protein sequence ID" value="APC39638.1"/>
    <property type="molecule type" value="Genomic_DNA"/>
</dbReference>
<dbReference type="KEGG" id="ceu:A7L45_05925"/>
<dbReference type="GO" id="GO:0045429">
    <property type="term" value="P:positive regulation of nitric oxide biosynthetic process"/>
    <property type="evidence" value="ECO:0007669"/>
    <property type="project" value="TreeGrafter"/>
</dbReference>
<dbReference type="OrthoDB" id="9790596at2"/>
<keyword evidence="2 4" id="KW-0378">Hydrolase</keyword>
<keyword evidence="5" id="KW-1185">Reference proteome</keyword>
<reference evidence="5" key="1">
    <citation type="journal article" date="2016" name="Front. Microbiol.">
        <title>Complete Genome Sequence of Clostridium estertheticum DSM 8809, a Microbe Identified in Spoiled Vacuum Packed Beef.</title>
        <authorList>
            <person name="Yu Z."/>
            <person name="Gunn L."/>
            <person name="Brennan E."/>
            <person name="Reid R."/>
            <person name="Wall P.G."/>
            <person name="Gaora O.P."/>
            <person name="Hurley D."/>
            <person name="Bolton D."/>
            <person name="Fanning S."/>
        </authorList>
    </citation>
    <scope>NUCLEOTIDE SEQUENCE [LARGE SCALE GENOMIC DNA]</scope>
    <source>
        <strain evidence="5">DSM 8809</strain>
    </source>
</reference>
<dbReference type="FunFam" id="3.75.10.10:FF:000004">
    <property type="entry name" value="N(G),N(G)-dimethylarginine dimethylaminohydrolase 1"/>
    <property type="match status" value="1"/>
</dbReference>
<accession>A0A1J0GFH2</accession>
<evidence type="ECO:0000313" key="4">
    <source>
        <dbReference type="EMBL" id="APC39638.1"/>
    </source>
</evidence>
<dbReference type="Gene3D" id="3.75.10.10">
    <property type="entry name" value="L-arginine/glycine Amidinotransferase, Chain A"/>
    <property type="match status" value="1"/>
</dbReference>
<dbReference type="AlphaFoldDB" id="A0A1J0GFH2"/>
<dbReference type="Pfam" id="PF19420">
    <property type="entry name" value="DDAH_eukar"/>
    <property type="match status" value="1"/>
</dbReference>
<dbReference type="PANTHER" id="PTHR12737">
    <property type="entry name" value="DIMETHYLARGININE DIMETHYLAMINOHYDROLASE"/>
    <property type="match status" value="1"/>
</dbReference>
<dbReference type="GO" id="GO:0016403">
    <property type="term" value="F:dimethylargininase activity"/>
    <property type="evidence" value="ECO:0007669"/>
    <property type="project" value="TreeGrafter"/>
</dbReference>
<dbReference type="PANTHER" id="PTHR12737:SF9">
    <property type="entry name" value="DIMETHYLARGININASE"/>
    <property type="match status" value="1"/>
</dbReference>